<name>A0AA39PPV8_9AGAR</name>
<keyword evidence="2" id="KW-1185">Reference proteome</keyword>
<comment type="caution">
    <text evidence="1">The sequence shown here is derived from an EMBL/GenBank/DDBJ whole genome shotgun (WGS) entry which is preliminary data.</text>
</comment>
<protein>
    <submittedName>
        <fullName evidence="1">Uncharacterized protein</fullName>
    </submittedName>
</protein>
<dbReference type="AlphaFoldDB" id="A0AA39PPV8"/>
<organism evidence="1 2">
    <name type="scientific">Armillaria luteobubalina</name>
    <dbReference type="NCBI Taxonomy" id="153913"/>
    <lineage>
        <taxon>Eukaryota</taxon>
        <taxon>Fungi</taxon>
        <taxon>Dikarya</taxon>
        <taxon>Basidiomycota</taxon>
        <taxon>Agaricomycotina</taxon>
        <taxon>Agaricomycetes</taxon>
        <taxon>Agaricomycetidae</taxon>
        <taxon>Agaricales</taxon>
        <taxon>Marasmiineae</taxon>
        <taxon>Physalacriaceae</taxon>
        <taxon>Armillaria</taxon>
    </lineage>
</organism>
<evidence type="ECO:0000313" key="1">
    <source>
        <dbReference type="EMBL" id="KAK0488343.1"/>
    </source>
</evidence>
<feature type="non-terminal residue" evidence="1">
    <location>
        <position position="1"/>
    </location>
</feature>
<proteinExistence type="predicted"/>
<evidence type="ECO:0000313" key="2">
    <source>
        <dbReference type="Proteomes" id="UP001175228"/>
    </source>
</evidence>
<dbReference type="Proteomes" id="UP001175228">
    <property type="component" value="Unassembled WGS sequence"/>
</dbReference>
<accession>A0AA39PPV8</accession>
<reference evidence="1" key="1">
    <citation type="submission" date="2023-06" db="EMBL/GenBank/DDBJ databases">
        <authorList>
            <consortium name="Lawrence Berkeley National Laboratory"/>
            <person name="Ahrendt S."/>
            <person name="Sahu N."/>
            <person name="Indic B."/>
            <person name="Wong-Bajracharya J."/>
            <person name="Merenyi Z."/>
            <person name="Ke H.-M."/>
            <person name="Monk M."/>
            <person name="Kocsube S."/>
            <person name="Drula E."/>
            <person name="Lipzen A."/>
            <person name="Balint B."/>
            <person name="Henrissat B."/>
            <person name="Andreopoulos B."/>
            <person name="Martin F.M."/>
            <person name="Harder C.B."/>
            <person name="Rigling D."/>
            <person name="Ford K.L."/>
            <person name="Foster G.D."/>
            <person name="Pangilinan J."/>
            <person name="Papanicolaou A."/>
            <person name="Barry K."/>
            <person name="LaButti K."/>
            <person name="Viragh M."/>
            <person name="Koriabine M."/>
            <person name="Yan M."/>
            <person name="Riley R."/>
            <person name="Champramary S."/>
            <person name="Plett K.L."/>
            <person name="Tsai I.J."/>
            <person name="Slot J."/>
            <person name="Sipos G."/>
            <person name="Plett J."/>
            <person name="Nagy L.G."/>
            <person name="Grigoriev I.V."/>
        </authorList>
    </citation>
    <scope>NUCLEOTIDE SEQUENCE</scope>
    <source>
        <strain evidence="1">HWK02</strain>
    </source>
</reference>
<sequence>MTDYASQGKTRAYNVVDIAKCRSHQALYTCLSRSATAAGTLILQKWTEDISAKVQGRASSALRQEFRELELLDEITRLRYNSKLDPRVLGLTRTDQIRAYRMVKGAQYVPSCIHRSIRWSDQDPFVENELSNGKWRIVSEEKPTVKDKFVPAQGSVKCLSHEEDGNAHKRVHVEGTDVRLSSVQSPEGLEWSNNSCAYDAMLSILYNVWKQDTARWVADFERLNKEWLKALSDLFRQHRDNEATL</sequence>
<gene>
    <name evidence="1" type="ORF">EDD18DRAFT_1081507</name>
</gene>
<dbReference type="EMBL" id="JAUEPU010000039">
    <property type="protein sequence ID" value="KAK0488343.1"/>
    <property type="molecule type" value="Genomic_DNA"/>
</dbReference>